<name>A0A514LEG2_9BACI</name>
<dbReference type="OrthoDB" id="9788517at2"/>
<dbReference type="InterPro" id="IPR002125">
    <property type="entry name" value="CMP_dCMP_dom"/>
</dbReference>
<protein>
    <recommendedName>
        <fullName evidence="5">CMP/dCMP-type deaminase domain-containing protein</fullName>
    </recommendedName>
</protein>
<evidence type="ECO:0000256" key="3">
    <source>
        <dbReference type="ARBA" id="ARBA00022801"/>
    </source>
</evidence>
<sequence length="112" mass="12635">MRTDYCQKLKVKAVIYRGNRIVGAGTNRPINPCDGVQCHHDGHCINTVHAEAAALMEAGEKAQGAYMRVTHEPCHQCRKMIIAAGIKRVYFEHKKHDSLNELYKGDVEWLTS</sequence>
<dbReference type="KEGG" id="sale:EPH95_02835"/>
<keyword evidence="7" id="KW-1185">Reference proteome</keyword>
<comment type="similarity">
    <text evidence="1">Belongs to the cytidine and deoxycytidylate deaminase family.</text>
</comment>
<dbReference type="GO" id="GO:0005737">
    <property type="term" value="C:cytoplasm"/>
    <property type="evidence" value="ECO:0007669"/>
    <property type="project" value="TreeGrafter"/>
</dbReference>
<keyword evidence="2" id="KW-0479">Metal-binding</keyword>
<dbReference type="InterPro" id="IPR016193">
    <property type="entry name" value="Cytidine_deaminase-like"/>
</dbReference>
<evidence type="ECO:0000313" key="6">
    <source>
        <dbReference type="EMBL" id="QDI90237.1"/>
    </source>
</evidence>
<keyword evidence="3" id="KW-0378">Hydrolase</keyword>
<dbReference type="Pfam" id="PF00383">
    <property type="entry name" value="dCMP_cyt_deam_1"/>
    <property type="match status" value="1"/>
</dbReference>
<dbReference type="Gene3D" id="3.40.140.10">
    <property type="entry name" value="Cytidine Deaminase, domain 2"/>
    <property type="match status" value="1"/>
</dbReference>
<feature type="domain" description="CMP/dCMP-type deaminase" evidence="5">
    <location>
        <begin position="1"/>
        <end position="112"/>
    </location>
</feature>
<dbReference type="InterPro" id="IPR015517">
    <property type="entry name" value="dCMP_deaminase-rel"/>
</dbReference>
<dbReference type="GO" id="GO:0004132">
    <property type="term" value="F:dCMP deaminase activity"/>
    <property type="evidence" value="ECO:0007669"/>
    <property type="project" value="TreeGrafter"/>
</dbReference>
<dbReference type="PROSITE" id="PS51747">
    <property type="entry name" value="CYT_DCMP_DEAMINASES_2"/>
    <property type="match status" value="1"/>
</dbReference>
<evidence type="ECO:0000256" key="4">
    <source>
        <dbReference type="ARBA" id="ARBA00022833"/>
    </source>
</evidence>
<organism evidence="6 7">
    <name type="scientific">Salicibibacter halophilus</name>
    <dbReference type="NCBI Taxonomy" id="2502791"/>
    <lineage>
        <taxon>Bacteria</taxon>
        <taxon>Bacillati</taxon>
        <taxon>Bacillota</taxon>
        <taxon>Bacilli</taxon>
        <taxon>Bacillales</taxon>
        <taxon>Bacillaceae</taxon>
        <taxon>Salicibibacter</taxon>
    </lineage>
</organism>
<evidence type="ECO:0000256" key="2">
    <source>
        <dbReference type="ARBA" id="ARBA00022723"/>
    </source>
</evidence>
<dbReference type="RefSeq" id="WP_142087163.1">
    <property type="nucleotide sequence ID" value="NZ_CP035485.1"/>
</dbReference>
<dbReference type="GO" id="GO:0008270">
    <property type="term" value="F:zinc ion binding"/>
    <property type="evidence" value="ECO:0007669"/>
    <property type="project" value="InterPro"/>
</dbReference>
<dbReference type="EMBL" id="CP035485">
    <property type="protein sequence ID" value="QDI90237.1"/>
    <property type="molecule type" value="Genomic_DNA"/>
</dbReference>
<proteinExistence type="inferred from homology"/>
<accession>A0A514LEG2</accession>
<dbReference type="SUPFAM" id="SSF53927">
    <property type="entry name" value="Cytidine deaminase-like"/>
    <property type="match status" value="1"/>
</dbReference>
<keyword evidence="4" id="KW-0862">Zinc</keyword>
<dbReference type="PANTHER" id="PTHR11086">
    <property type="entry name" value="DEOXYCYTIDYLATE DEAMINASE-RELATED"/>
    <property type="match status" value="1"/>
</dbReference>
<dbReference type="InterPro" id="IPR016192">
    <property type="entry name" value="APOBEC/CMP_deaminase_Zn-bd"/>
</dbReference>
<evidence type="ECO:0000256" key="1">
    <source>
        <dbReference type="ARBA" id="ARBA00006576"/>
    </source>
</evidence>
<dbReference type="Proteomes" id="UP000319756">
    <property type="component" value="Chromosome"/>
</dbReference>
<reference evidence="7" key="1">
    <citation type="submission" date="2019-01" db="EMBL/GenBank/DDBJ databases">
        <title>Genomic analysis of Salicibibacter sp. NKC3-5.</title>
        <authorList>
            <person name="Oh Y.J."/>
        </authorList>
    </citation>
    <scope>NUCLEOTIDE SEQUENCE [LARGE SCALE GENOMIC DNA]</scope>
    <source>
        <strain evidence="7">NKC3-5</strain>
    </source>
</reference>
<evidence type="ECO:0000313" key="7">
    <source>
        <dbReference type="Proteomes" id="UP000319756"/>
    </source>
</evidence>
<dbReference type="PANTHER" id="PTHR11086:SF18">
    <property type="entry name" value="DEOXYCYTIDYLATE DEAMINASE"/>
    <property type="match status" value="1"/>
</dbReference>
<evidence type="ECO:0000259" key="5">
    <source>
        <dbReference type="PROSITE" id="PS51747"/>
    </source>
</evidence>
<dbReference type="AlphaFoldDB" id="A0A514LEG2"/>
<dbReference type="PROSITE" id="PS00903">
    <property type="entry name" value="CYT_DCMP_DEAMINASES_1"/>
    <property type="match status" value="1"/>
</dbReference>
<gene>
    <name evidence="6" type="ORF">EPH95_02835</name>
</gene>